<accession>A0ABX8SFS4</accession>
<dbReference type="EMBL" id="CP079105">
    <property type="protein sequence ID" value="QXQ16017.1"/>
    <property type="molecule type" value="Genomic_DNA"/>
</dbReference>
<dbReference type="PANTHER" id="PTHR37042:SF4">
    <property type="entry name" value="OUTER MEMBRANE PROTEIN RV1973"/>
    <property type="match status" value="1"/>
</dbReference>
<evidence type="ECO:0000256" key="2">
    <source>
        <dbReference type="ARBA" id="ARBA00023136"/>
    </source>
</evidence>
<dbReference type="Proteomes" id="UP000887023">
    <property type="component" value="Chromosome"/>
</dbReference>
<reference evidence="3" key="1">
    <citation type="submission" date="2021-07" db="EMBL/GenBank/DDBJ databases">
        <title>Candidatus Kaistella beijingensis sp. nov. isolated from a municipal wastewater treatment plant is involved in sludge foaming.</title>
        <authorList>
            <person name="Song Y."/>
            <person name="Liu S.-J."/>
        </authorList>
    </citation>
    <scope>NUCLEOTIDE SEQUENCE</scope>
    <source>
        <strain evidence="3">DSM 43998</strain>
    </source>
</reference>
<keyword evidence="4" id="KW-1185">Reference proteome</keyword>
<keyword evidence="2" id="KW-0472">Membrane</keyword>
<protein>
    <recommendedName>
        <fullName evidence="5">Mce-associated membrane protein</fullName>
    </recommendedName>
</protein>
<dbReference type="PANTHER" id="PTHR37042">
    <property type="entry name" value="OUTER MEMBRANE PROTEIN RV1973"/>
    <property type="match status" value="1"/>
</dbReference>
<evidence type="ECO:0000256" key="1">
    <source>
        <dbReference type="ARBA" id="ARBA00004370"/>
    </source>
</evidence>
<organism evidence="3 4">
    <name type="scientific">Skermania pinensis</name>
    <dbReference type="NCBI Taxonomy" id="39122"/>
    <lineage>
        <taxon>Bacteria</taxon>
        <taxon>Bacillati</taxon>
        <taxon>Actinomycetota</taxon>
        <taxon>Actinomycetes</taxon>
        <taxon>Mycobacteriales</taxon>
        <taxon>Gordoniaceae</taxon>
        <taxon>Skermania</taxon>
    </lineage>
</organism>
<gene>
    <name evidence="3" type="ORF">KV203_17060</name>
</gene>
<comment type="subcellular location">
    <subcellularLocation>
        <location evidence="1">Membrane</location>
    </subcellularLocation>
</comment>
<evidence type="ECO:0000313" key="3">
    <source>
        <dbReference type="EMBL" id="QXQ16017.1"/>
    </source>
</evidence>
<evidence type="ECO:0000313" key="4">
    <source>
        <dbReference type="Proteomes" id="UP000887023"/>
    </source>
</evidence>
<evidence type="ECO:0008006" key="5">
    <source>
        <dbReference type="Google" id="ProtNLM"/>
    </source>
</evidence>
<name>A0ABX8SFS4_9ACTN</name>
<sequence length="146" mass="16084">MIALLVAVSLLAWLDHRNSVRDTRRTAEIQAARQMVLNLTTIHPDTAKQDVERILADASGEFKAEFDGRIDPFVGIVTEAKVITNGEIIEAGLEREDGTDADILVAARSMVTNGDDAQPTPRDFRLRVTITESDGRYTTSKVEFVA</sequence>
<proteinExistence type="predicted"/>